<evidence type="ECO:0000256" key="2">
    <source>
        <dbReference type="ARBA" id="ARBA00022723"/>
    </source>
</evidence>
<feature type="compositionally biased region" description="Polar residues" evidence="4">
    <location>
        <begin position="596"/>
        <end position="609"/>
    </location>
</feature>
<dbReference type="KEGG" id="tasa:A1Q1_06742"/>
<name>J6F4U7_TRIAS</name>
<accession>J6F4U7</accession>
<dbReference type="EMBL" id="ALBS01000037">
    <property type="protein sequence ID" value="EJT52029.1"/>
    <property type="molecule type" value="Genomic_DNA"/>
</dbReference>
<evidence type="ECO:0000259" key="5">
    <source>
        <dbReference type="PROSITE" id="PS50048"/>
    </source>
</evidence>
<organism evidence="6 7">
    <name type="scientific">Trichosporon asahii var. asahii (strain ATCC 90039 / CBS 2479 / JCM 2466 / KCTC 7840 / NBRC 103889/ NCYC 2677 / UAMH 7654)</name>
    <name type="common">Yeast</name>
    <dbReference type="NCBI Taxonomy" id="1186058"/>
    <lineage>
        <taxon>Eukaryota</taxon>
        <taxon>Fungi</taxon>
        <taxon>Dikarya</taxon>
        <taxon>Basidiomycota</taxon>
        <taxon>Agaricomycotina</taxon>
        <taxon>Tremellomycetes</taxon>
        <taxon>Trichosporonales</taxon>
        <taxon>Trichosporonaceae</taxon>
        <taxon>Trichosporon</taxon>
    </lineage>
</organism>
<dbReference type="GO" id="GO:0008270">
    <property type="term" value="F:zinc ion binding"/>
    <property type="evidence" value="ECO:0007669"/>
    <property type="project" value="InterPro"/>
</dbReference>
<dbReference type="PROSITE" id="PS50048">
    <property type="entry name" value="ZN2_CY6_FUNGAL_2"/>
    <property type="match status" value="1"/>
</dbReference>
<feature type="compositionally biased region" description="Basic and acidic residues" evidence="4">
    <location>
        <begin position="1095"/>
        <end position="1115"/>
    </location>
</feature>
<evidence type="ECO:0000313" key="6">
    <source>
        <dbReference type="EMBL" id="EJT52029.1"/>
    </source>
</evidence>
<dbReference type="GO" id="GO:0003677">
    <property type="term" value="F:DNA binding"/>
    <property type="evidence" value="ECO:0007669"/>
    <property type="project" value="InterPro"/>
</dbReference>
<dbReference type="SMART" id="SM00066">
    <property type="entry name" value="GAL4"/>
    <property type="match status" value="1"/>
</dbReference>
<evidence type="ECO:0000313" key="7">
    <source>
        <dbReference type="Proteomes" id="UP000002748"/>
    </source>
</evidence>
<keyword evidence="3" id="KW-0539">Nucleus</keyword>
<dbReference type="RefSeq" id="XP_014183266.1">
    <property type="nucleotide sequence ID" value="XM_014327791.1"/>
</dbReference>
<feature type="compositionally biased region" description="Polar residues" evidence="4">
    <location>
        <begin position="542"/>
        <end position="552"/>
    </location>
</feature>
<feature type="domain" description="Zn(2)-C6 fungal-type" evidence="5">
    <location>
        <begin position="639"/>
        <end position="668"/>
    </location>
</feature>
<dbReference type="SMART" id="SM00906">
    <property type="entry name" value="Fungal_trans"/>
    <property type="match status" value="1"/>
</dbReference>
<dbReference type="InterPro" id="IPR050613">
    <property type="entry name" value="Sec_Metabolite_Reg"/>
</dbReference>
<evidence type="ECO:0000256" key="1">
    <source>
        <dbReference type="ARBA" id="ARBA00004123"/>
    </source>
</evidence>
<dbReference type="GO" id="GO:0005634">
    <property type="term" value="C:nucleus"/>
    <property type="evidence" value="ECO:0007669"/>
    <property type="project" value="UniProtKB-SubCell"/>
</dbReference>
<sequence>MPPVQLTEAQPQFRAPASTFTSVYPVKRYDLSGYQNTLASPRNGYILDGVAQEIDIATGRAIWTWSALDHVHPSQCYLPPGTSGSRDSPWDYFHINSIEKDSKGNYLISSRHCSAVYYVRGSDGAILWTLGGRNSSFRQDRRTSFSFQHDARWHDDETTISLFDNAATGGRGSTARGLHLRPNSNSGTVDFIQEMLPYLRTPSLSQGNVDRQGNGNWILGWGNIPYVSETSQSGELLWAGQFGYGDVQSYTAHRAKWVGYPNTKPDLAIRKNNQGYTVFSCLAARTVQVLHSHYLLVAHNSSLLFHSVLLQRVSTVTPNWRPSDLDDFLHLSTKRTVLVGSSTYNIGSSPPQHRLQRTSLTAFTIVSLHCLPPAPPSLISNCAISDQPRRVCQDMQRDFDERDRHDSRFPLPPERPSHRSAFLHGLPPPMPPSPRGYYPPSPGKREAPSPGGGMTDPNGWSSGPPMNGSRSAMERDMSSAGSARSRWSPPPMHMRNMSPRMGDRLPPLADYPPMMRHHWDSTPHVLKPSSHPPHDPNRSPHSHPSSYRNQGTPGPEQQRESAYYRPPTAPSRGNTRSPESRVPNGNVIATPEAINGNATNPSNNLSAPANGTKHPAPAASSTDPPSEPPKKKKRRQAFSCAECAKRKQKCNRETPCQHCVNRKVPHLCIPSSRLNSPPSRAKPAAKTDGDKSAATGKTDERTTTTPMPALGGRVSRIERMLNAVLNRIDGLDSTALADWRLLHARAESPPPQHGADVKRPPLQINGSSNGSLGSVVSMQSSITGSVGGALAGNDTLANQVVDSGPWSVLQRTSQTDLPPHEEANALIAFFFSDINDLHYPIDKRAFLRAYDALYTSNLEEQTSPATLTALPLVYAVLAFAYRLAPDHLVPGGERDRLKRSQQLVWNAKCTIPLASSISEADATQLVEARLIEARIILGLYQLQVERALEDAWVTFRTAIAMGTAINLHRDGSQLGLDALATEYRRRLWSYLCHADATTSAIVSHPMTINPTSYDADTPSNVNLEELTVHAVKPKPMDEPTTATFIVLRSQLAHIVGRITSQFQRLRGSMHYDEVLSIDRELQDFTDSLPPQFRIMDTDTSKDKGELRTSSRGTDHSDLPHLTVQRLFIQSEILHYGIVLHRPWALRDFSKSPEKHAHSRNRLIEAAILTLKVRGGYADAKVPEVLEPLLSGSTYDFNAAFIAGLGLHADPSCPRCPDLWDIMEKYTRQHPYDPDNKETVIVYTFYRRALQDKENRCRGGSDSARPTMANLLVNGKQGNDDPQQLIDQFLSANAGFIESRRPRDLTALGFGAPPDPSPSSVKNEQEEKNPSLSIGAVPARLIKVQDGQTAEEVNTPEFFNRLIDGEYMIEITRRLVAFKPPGEGLFFIPAETPECLLMTAIHQYRAPQ</sequence>
<dbReference type="Pfam" id="PF04082">
    <property type="entry name" value="Fungal_trans"/>
    <property type="match status" value="1"/>
</dbReference>
<keyword evidence="2" id="KW-0479">Metal-binding</keyword>
<dbReference type="CDD" id="cd00067">
    <property type="entry name" value="GAL4"/>
    <property type="match status" value="1"/>
</dbReference>
<dbReference type="GeneID" id="25990254"/>
<dbReference type="PANTHER" id="PTHR31001:SF87">
    <property type="entry name" value="COL-21"/>
    <property type="match status" value="1"/>
</dbReference>
<protein>
    <recommendedName>
        <fullName evidence="5">Zn(2)-C6 fungal-type domain-containing protein</fullName>
    </recommendedName>
</protein>
<dbReference type="InterPro" id="IPR001138">
    <property type="entry name" value="Zn2Cys6_DnaBD"/>
</dbReference>
<feature type="compositionally biased region" description="Basic and acidic residues" evidence="4">
    <location>
        <begin position="685"/>
        <end position="702"/>
    </location>
</feature>
<feature type="region of interest" description="Disordered" evidence="4">
    <location>
        <begin position="747"/>
        <end position="769"/>
    </location>
</feature>
<dbReference type="InterPro" id="IPR039535">
    <property type="entry name" value="ASST-like"/>
</dbReference>
<evidence type="ECO:0000256" key="4">
    <source>
        <dbReference type="SAM" id="MobiDB-lite"/>
    </source>
</evidence>
<dbReference type="PANTHER" id="PTHR31001">
    <property type="entry name" value="UNCHARACTERIZED TRANSCRIPTIONAL REGULATORY PROTEIN"/>
    <property type="match status" value="1"/>
</dbReference>
<proteinExistence type="predicted"/>
<dbReference type="Pfam" id="PF14269">
    <property type="entry name" value="Arylsulfotran_2"/>
    <property type="match status" value="1"/>
</dbReference>
<feature type="region of interest" description="Disordered" evidence="4">
    <location>
        <begin position="1092"/>
        <end position="1115"/>
    </location>
</feature>
<comment type="subcellular location">
    <subcellularLocation>
        <location evidence="1">Nucleus</location>
    </subcellularLocation>
</comment>
<gene>
    <name evidence="6" type="ORF">A1Q1_06742</name>
</gene>
<feature type="region of interest" description="Disordered" evidence="4">
    <location>
        <begin position="668"/>
        <end position="711"/>
    </location>
</feature>
<reference evidence="6 7" key="1">
    <citation type="journal article" date="2012" name="Eukaryot. Cell">
        <title>Draft genome sequence of CBS 2479, the standard type strain of Trichosporon asahii.</title>
        <authorList>
            <person name="Yang R.Y."/>
            <person name="Li H.T."/>
            <person name="Zhu H."/>
            <person name="Zhou G.P."/>
            <person name="Wang M."/>
            <person name="Wang L."/>
        </authorList>
    </citation>
    <scope>NUCLEOTIDE SEQUENCE [LARGE SCALE GENOMIC DNA]</scope>
    <source>
        <strain evidence="7">ATCC 90039 / CBS 2479 / JCM 2466 / KCTC 7840 / NCYC 2677 / UAMH 7654</strain>
    </source>
</reference>
<evidence type="ECO:0000256" key="3">
    <source>
        <dbReference type="ARBA" id="ARBA00023242"/>
    </source>
</evidence>
<dbReference type="GO" id="GO:0006351">
    <property type="term" value="P:DNA-templated transcription"/>
    <property type="evidence" value="ECO:0007669"/>
    <property type="project" value="InterPro"/>
</dbReference>
<dbReference type="PROSITE" id="PS00463">
    <property type="entry name" value="ZN2_CY6_FUNGAL_1"/>
    <property type="match status" value="1"/>
</dbReference>
<dbReference type="SUPFAM" id="SSF57701">
    <property type="entry name" value="Zn2/Cys6 DNA-binding domain"/>
    <property type="match status" value="1"/>
</dbReference>
<dbReference type="InterPro" id="IPR036864">
    <property type="entry name" value="Zn2-C6_fun-type_DNA-bd_sf"/>
</dbReference>
<dbReference type="Gene3D" id="4.10.240.10">
    <property type="entry name" value="Zn(2)-C6 fungal-type DNA-binding domain"/>
    <property type="match status" value="1"/>
</dbReference>
<dbReference type="VEuPathDB" id="FungiDB:A1Q1_06742"/>
<dbReference type="GO" id="GO:0000981">
    <property type="term" value="F:DNA-binding transcription factor activity, RNA polymerase II-specific"/>
    <property type="evidence" value="ECO:0007669"/>
    <property type="project" value="InterPro"/>
</dbReference>
<feature type="region of interest" description="Disordered" evidence="4">
    <location>
        <begin position="398"/>
        <end position="635"/>
    </location>
</feature>
<feature type="region of interest" description="Disordered" evidence="4">
    <location>
        <begin position="1304"/>
        <end position="1329"/>
    </location>
</feature>
<feature type="compositionally biased region" description="Low complexity" evidence="4">
    <location>
        <begin position="615"/>
        <end position="624"/>
    </location>
</feature>
<dbReference type="HOGENOM" id="CLU_005117_0_0_1"/>
<dbReference type="InterPro" id="IPR007219">
    <property type="entry name" value="XnlR_reg_dom"/>
</dbReference>
<dbReference type="Proteomes" id="UP000002748">
    <property type="component" value="Unassembled WGS sequence"/>
</dbReference>
<feature type="compositionally biased region" description="Pro residues" evidence="4">
    <location>
        <begin position="426"/>
        <end position="442"/>
    </location>
</feature>
<dbReference type="CDD" id="cd12148">
    <property type="entry name" value="fungal_TF_MHR"/>
    <property type="match status" value="1"/>
</dbReference>
<feature type="compositionally biased region" description="Basic and acidic residues" evidence="4">
    <location>
        <begin position="398"/>
        <end position="408"/>
    </location>
</feature>
<dbReference type="OrthoDB" id="5427350at2759"/>
<comment type="caution">
    <text evidence="6">The sequence shown here is derived from an EMBL/GenBank/DDBJ whole genome shotgun (WGS) entry which is preliminary data.</text>
</comment>